<feature type="compositionally biased region" description="Acidic residues" evidence="1">
    <location>
        <begin position="95"/>
        <end position="105"/>
    </location>
</feature>
<proteinExistence type="predicted"/>
<gene>
    <name evidence="2" type="ORF">g.47168</name>
</gene>
<feature type="non-terminal residue" evidence="2">
    <location>
        <position position="214"/>
    </location>
</feature>
<feature type="compositionally biased region" description="Low complexity" evidence="1">
    <location>
        <begin position="106"/>
        <end position="116"/>
    </location>
</feature>
<evidence type="ECO:0000313" key="2">
    <source>
        <dbReference type="EMBL" id="JAS62113.1"/>
    </source>
</evidence>
<accession>A0A1B6GII3</accession>
<sequence>WMQEMYRNKEKEQMLKISDATNANKTMHEIAPNLAPPHMFPPPPTSLMSLIPPFPRPPFNLMMPPPPFGMPPPPGNILPTSLDILHAPNANSSNDDMDTSNDDDQGQNQIQGQIQDNDVKNDDFFKHDFKLENRRMSSRWSDNNSDSITAQNDNQSHGLDSETNDQISHENGEKYSQNQLENNNGWNDKNVKLEIVKNIADETISIGNEETSML</sequence>
<evidence type="ECO:0000256" key="1">
    <source>
        <dbReference type="SAM" id="MobiDB-lite"/>
    </source>
</evidence>
<feature type="compositionally biased region" description="Polar residues" evidence="1">
    <location>
        <begin position="138"/>
        <end position="158"/>
    </location>
</feature>
<organism evidence="2">
    <name type="scientific">Cuerna arida</name>
    <dbReference type="NCBI Taxonomy" id="1464854"/>
    <lineage>
        <taxon>Eukaryota</taxon>
        <taxon>Metazoa</taxon>
        <taxon>Ecdysozoa</taxon>
        <taxon>Arthropoda</taxon>
        <taxon>Hexapoda</taxon>
        <taxon>Insecta</taxon>
        <taxon>Pterygota</taxon>
        <taxon>Neoptera</taxon>
        <taxon>Paraneoptera</taxon>
        <taxon>Hemiptera</taxon>
        <taxon>Auchenorrhyncha</taxon>
        <taxon>Membracoidea</taxon>
        <taxon>Cicadellidae</taxon>
        <taxon>Cicadellinae</taxon>
        <taxon>Proconiini</taxon>
        <taxon>Cuerna</taxon>
    </lineage>
</organism>
<feature type="region of interest" description="Disordered" evidence="1">
    <location>
        <begin position="136"/>
        <end position="167"/>
    </location>
</feature>
<feature type="non-terminal residue" evidence="2">
    <location>
        <position position="1"/>
    </location>
</feature>
<dbReference type="EMBL" id="GECZ01007656">
    <property type="protein sequence ID" value="JAS62113.1"/>
    <property type="molecule type" value="Transcribed_RNA"/>
</dbReference>
<name>A0A1B6GII3_9HEMI</name>
<protein>
    <submittedName>
        <fullName evidence="2">Uncharacterized protein</fullName>
    </submittedName>
</protein>
<feature type="region of interest" description="Disordered" evidence="1">
    <location>
        <begin position="71"/>
        <end position="122"/>
    </location>
</feature>
<reference evidence="2" key="1">
    <citation type="submission" date="2015-11" db="EMBL/GenBank/DDBJ databases">
        <title>De novo transcriptome assembly of four potential Pierce s Disease insect vectors from Arizona vineyards.</title>
        <authorList>
            <person name="Tassone E.E."/>
        </authorList>
    </citation>
    <scope>NUCLEOTIDE SEQUENCE</scope>
</reference>
<dbReference type="AlphaFoldDB" id="A0A1B6GII3"/>